<dbReference type="Proteomes" id="UP001055879">
    <property type="component" value="Linkage Group LG01"/>
</dbReference>
<comment type="caution">
    <text evidence="1">The sequence shown here is derived from an EMBL/GenBank/DDBJ whole genome shotgun (WGS) entry which is preliminary data.</text>
</comment>
<accession>A0ACB9FK70</accession>
<keyword evidence="2" id="KW-1185">Reference proteome</keyword>
<gene>
    <name evidence="1" type="ORF">L6452_02896</name>
</gene>
<sequence length="71" mass="8570">MITFKFFLSSFRILLWFSFLFFLLMKIEILCKPFETVFCTFMYHIYSDWVILGICCLMFQSVSSIMIVPKI</sequence>
<evidence type="ECO:0000313" key="1">
    <source>
        <dbReference type="EMBL" id="KAI3771729.1"/>
    </source>
</evidence>
<dbReference type="EMBL" id="CM042047">
    <property type="protein sequence ID" value="KAI3771729.1"/>
    <property type="molecule type" value="Genomic_DNA"/>
</dbReference>
<evidence type="ECO:0000313" key="2">
    <source>
        <dbReference type="Proteomes" id="UP001055879"/>
    </source>
</evidence>
<protein>
    <submittedName>
        <fullName evidence="1">Uncharacterized protein</fullName>
    </submittedName>
</protein>
<proteinExistence type="predicted"/>
<reference evidence="1 2" key="2">
    <citation type="journal article" date="2022" name="Mol. Ecol. Resour.">
        <title>The genomes of chicory, endive, great burdock and yacon provide insights into Asteraceae paleo-polyploidization history and plant inulin production.</title>
        <authorList>
            <person name="Fan W."/>
            <person name="Wang S."/>
            <person name="Wang H."/>
            <person name="Wang A."/>
            <person name="Jiang F."/>
            <person name="Liu H."/>
            <person name="Zhao H."/>
            <person name="Xu D."/>
            <person name="Zhang Y."/>
        </authorList>
    </citation>
    <scope>NUCLEOTIDE SEQUENCE [LARGE SCALE GENOMIC DNA]</scope>
    <source>
        <strain evidence="2">cv. Niubang</strain>
    </source>
</reference>
<organism evidence="1 2">
    <name type="scientific">Arctium lappa</name>
    <name type="common">Greater burdock</name>
    <name type="synonym">Lappa major</name>
    <dbReference type="NCBI Taxonomy" id="4217"/>
    <lineage>
        <taxon>Eukaryota</taxon>
        <taxon>Viridiplantae</taxon>
        <taxon>Streptophyta</taxon>
        <taxon>Embryophyta</taxon>
        <taxon>Tracheophyta</taxon>
        <taxon>Spermatophyta</taxon>
        <taxon>Magnoliopsida</taxon>
        <taxon>eudicotyledons</taxon>
        <taxon>Gunneridae</taxon>
        <taxon>Pentapetalae</taxon>
        <taxon>asterids</taxon>
        <taxon>campanulids</taxon>
        <taxon>Asterales</taxon>
        <taxon>Asteraceae</taxon>
        <taxon>Carduoideae</taxon>
        <taxon>Cardueae</taxon>
        <taxon>Arctiinae</taxon>
        <taxon>Arctium</taxon>
    </lineage>
</organism>
<name>A0ACB9FK70_ARCLA</name>
<reference evidence="2" key="1">
    <citation type="journal article" date="2022" name="Mol. Ecol. Resour.">
        <title>The genomes of chicory, endive, great burdock and yacon provide insights into Asteraceae palaeo-polyploidization history and plant inulin production.</title>
        <authorList>
            <person name="Fan W."/>
            <person name="Wang S."/>
            <person name="Wang H."/>
            <person name="Wang A."/>
            <person name="Jiang F."/>
            <person name="Liu H."/>
            <person name="Zhao H."/>
            <person name="Xu D."/>
            <person name="Zhang Y."/>
        </authorList>
    </citation>
    <scope>NUCLEOTIDE SEQUENCE [LARGE SCALE GENOMIC DNA]</scope>
    <source>
        <strain evidence="2">cv. Niubang</strain>
    </source>
</reference>